<accession>A0ABV4DQN0</accession>
<dbReference type="Gene3D" id="1.10.4030.10">
    <property type="entry name" value="Porin chaperone SurA, peptide-binding domain"/>
    <property type="match status" value="1"/>
</dbReference>
<comment type="caution">
    <text evidence="15">The sequence shown here is derived from an EMBL/GenBank/DDBJ whole genome shotgun (WGS) entry which is preliminary data.</text>
</comment>
<feature type="chain" id="PRO_5047065755" description="Foldase protein PrsA" evidence="13">
    <location>
        <begin position="20"/>
        <end position="328"/>
    </location>
</feature>
<dbReference type="SUPFAM" id="SSF54534">
    <property type="entry name" value="FKBP-like"/>
    <property type="match status" value="1"/>
</dbReference>
<protein>
    <recommendedName>
        <fullName evidence="11">Foldase protein PrsA</fullName>
        <ecNumber evidence="11">5.2.1.8</ecNumber>
    </recommendedName>
</protein>
<evidence type="ECO:0000256" key="8">
    <source>
        <dbReference type="ARBA" id="ARBA00023139"/>
    </source>
</evidence>
<dbReference type="SUPFAM" id="SSF109998">
    <property type="entry name" value="Triger factor/SurA peptide-binding domain-like"/>
    <property type="match status" value="1"/>
</dbReference>
<feature type="region of interest" description="Disordered" evidence="12">
    <location>
        <begin position="291"/>
        <end position="328"/>
    </location>
</feature>
<evidence type="ECO:0000256" key="5">
    <source>
        <dbReference type="ARBA" id="ARBA00022729"/>
    </source>
</evidence>
<comment type="catalytic activity">
    <reaction evidence="1 11">
        <text>[protein]-peptidylproline (omega=180) = [protein]-peptidylproline (omega=0)</text>
        <dbReference type="Rhea" id="RHEA:16237"/>
        <dbReference type="Rhea" id="RHEA-COMP:10747"/>
        <dbReference type="Rhea" id="RHEA-COMP:10748"/>
        <dbReference type="ChEBI" id="CHEBI:83833"/>
        <dbReference type="ChEBI" id="CHEBI:83834"/>
        <dbReference type="EC" id="5.2.1.8"/>
    </reaction>
</comment>
<evidence type="ECO:0000256" key="1">
    <source>
        <dbReference type="ARBA" id="ARBA00000971"/>
    </source>
</evidence>
<dbReference type="Proteomes" id="UP001565236">
    <property type="component" value="Unassembled WGS sequence"/>
</dbReference>
<evidence type="ECO:0000256" key="11">
    <source>
        <dbReference type="HAMAP-Rule" id="MF_01145"/>
    </source>
</evidence>
<dbReference type="HAMAP" id="MF_01145">
    <property type="entry name" value="Foldase_PrsA"/>
    <property type="match status" value="1"/>
</dbReference>
<evidence type="ECO:0000256" key="4">
    <source>
        <dbReference type="ARBA" id="ARBA00022475"/>
    </source>
</evidence>
<dbReference type="InterPro" id="IPR000297">
    <property type="entry name" value="PPIase_PpiC"/>
</dbReference>
<comment type="similarity">
    <text evidence="3 11">Belongs to the PrsA family.</text>
</comment>
<evidence type="ECO:0000256" key="2">
    <source>
        <dbReference type="ARBA" id="ARBA00004193"/>
    </source>
</evidence>
<evidence type="ECO:0000256" key="10">
    <source>
        <dbReference type="ARBA" id="ARBA00023288"/>
    </source>
</evidence>
<dbReference type="Pfam" id="PF00639">
    <property type="entry name" value="Rotamase"/>
    <property type="match status" value="1"/>
</dbReference>
<evidence type="ECO:0000256" key="6">
    <source>
        <dbReference type="ARBA" id="ARBA00023110"/>
    </source>
</evidence>
<keyword evidence="8 11" id="KW-0564">Palmitate</keyword>
<dbReference type="PANTHER" id="PTHR47245:SF1">
    <property type="entry name" value="FOLDASE PROTEIN PRSA"/>
    <property type="match status" value="1"/>
</dbReference>
<comment type="function">
    <text evidence="11">Plays a major role in protein secretion by helping the post-translocational extracellular folding of several secreted proteins.</text>
</comment>
<evidence type="ECO:0000259" key="14">
    <source>
        <dbReference type="PROSITE" id="PS50198"/>
    </source>
</evidence>
<organism evidence="15 16">
    <name type="scientific">Ligilactobacillus faecis</name>
    <dbReference type="NCBI Taxonomy" id="762833"/>
    <lineage>
        <taxon>Bacteria</taxon>
        <taxon>Bacillati</taxon>
        <taxon>Bacillota</taxon>
        <taxon>Bacilli</taxon>
        <taxon>Lactobacillales</taxon>
        <taxon>Lactobacillaceae</taxon>
        <taxon>Ligilactobacillus</taxon>
    </lineage>
</organism>
<evidence type="ECO:0000256" key="3">
    <source>
        <dbReference type="ARBA" id="ARBA00006071"/>
    </source>
</evidence>
<dbReference type="GO" id="GO:0016853">
    <property type="term" value="F:isomerase activity"/>
    <property type="evidence" value="ECO:0007669"/>
    <property type="project" value="UniProtKB-KW"/>
</dbReference>
<dbReference type="PROSITE" id="PS50198">
    <property type="entry name" value="PPIC_PPIASE_2"/>
    <property type="match status" value="1"/>
</dbReference>
<evidence type="ECO:0000256" key="13">
    <source>
        <dbReference type="SAM" id="SignalP"/>
    </source>
</evidence>
<comment type="subcellular location">
    <subcellularLocation>
        <location evidence="2 11">Cell membrane</location>
        <topology evidence="2 11">Lipid-anchor</topology>
    </subcellularLocation>
</comment>
<dbReference type="RefSeq" id="WP_369942573.1">
    <property type="nucleotide sequence ID" value="NZ_JBCLUF010000028.1"/>
</dbReference>
<dbReference type="PROSITE" id="PS51257">
    <property type="entry name" value="PROKAR_LIPOPROTEIN"/>
    <property type="match status" value="1"/>
</dbReference>
<evidence type="ECO:0000256" key="7">
    <source>
        <dbReference type="ARBA" id="ARBA00023136"/>
    </source>
</evidence>
<reference evidence="15 16" key="1">
    <citation type="submission" date="2024-03" db="EMBL/GenBank/DDBJ databases">
        <title>Mouse gut bacterial collection (mGBC) of GemPharmatech.</title>
        <authorList>
            <person name="He Y."/>
            <person name="Dong L."/>
            <person name="Wu D."/>
            <person name="Gao X."/>
            <person name="Lin Z."/>
        </authorList>
    </citation>
    <scope>NUCLEOTIDE SEQUENCE [LARGE SCALE GENOMIC DNA]</scope>
    <source>
        <strain evidence="15 16">15-30</strain>
    </source>
</reference>
<dbReference type="InterPro" id="IPR050245">
    <property type="entry name" value="PrsA_foldase"/>
</dbReference>
<dbReference type="EC" id="5.2.1.8" evidence="11"/>
<dbReference type="InterPro" id="IPR023059">
    <property type="entry name" value="Foldase_PrsA"/>
</dbReference>
<feature type="signal peptide" evidence="13">
    <location>
        <begin position="1"/>
        <end position="19"/>
    </location>
</feature>
<keyword evidence="4 11" id="KW-1003">Cell membrane</keyword>
<dbReference type="InterPro" id="IPR027304">
    <property type="entry name" value="Trigger_fact/SurA_dom_sf"/>
</dbReference>
<evidence type="ECO:0000313" key="15">
    <source>
        <dbReference type="EMBL" id="MEY8662771.1"/>
    </source>
</evidence>
<evidence type="ECO:0000256" key="12">
    <source>
        <dbReference type="SAM" id="MobiDB-lite"/>
    </source>
</evidence>
<gene>
    <name evidence="11" type="primary">prsA</name>
    <name evidence="15" type="ORF">AALT52_07710</name>
</gene>
<keyword evidence="6 11" id="KW-0697">Rotamase</keyword>
<sequence>MKKWLVACAGVLMTLSLSACSSKTVATTSGGKITEIQYYDSMKKTSSGKQILQQMILDKILEGKYGDKVTDKMVNKEYNKYKKQYGSSFSAVLSQNGLTASAFKKSIRSNLLLRQAVIANTKITDAQLKKQWKSYEPTITVAQILVSNEDEAKSIIEDLNKDGSWKNFKKLAKEKSIDDSTKNDGGKLPSFNNTDTSLDSTFKKAAFALKQGEYTKEPVKTSYGYHIIYSIKNPGKGKMSDHTQELKDQIIDEKLNDSATLQAVISKEFKEGNVSIKDSDLKDILADYLSTSSVTTSSSSSKKSSSSSEASSSESSSESSAADSSSAE</sequence>
<keyword evidence="7 11" id="KW-0472">Membrane</keyword>
<dbReference type="InterPro" id="IPR046357">
    <property type="entry name" value="PPIase_dom_sf"/>
</dbReference>
<keyword evidence="9 11" id="KW-0413">Isomerase</keyword>
<feature type="domain" description="PpiC" evidence="14">
    <location>
        <begin position="136"/>
        <end position="232"/>
    </location>
</feature>
<dbReference type="EMBL" id="JBCLUF010000028">
    <property type="protein sequence ID" value="MEY8662771.1"/>
    <property type="molecule type" value="Genomic_DNA"/>
</dbReference>
<keyword evidence="16" id="KW-1185">Reference proteome</keyword>
<dbReference type="PANTHER" id="PTHR47245">
    <property type="entry name" value="PEPTIDYLPROLYL ISOMERASE"/>
    <property type="match status" value="1"/>
</dbReference>
<evidence type="ECO:0000313" key="16">
    <source>
        <dbReference type="Proteomes" id="UP001565236"/>
    </source>
</evidence>
<evidence type="ECO:0000256" key="9">
    <source>
        <dbReference type="ARBA" id="ARBA00023235"/>
    </source>
</evidence>
<proteinExistence type="inferred from homology"/>
<name>A0ABV4DQN0_9LACO</name>
<dbReference type="Gene3D" id="3.10.50.40">
    <property type="match status" value="1"/>
</dbReference>
<keyword evidence="10 11" id="KW-0449">Lipoprotein</keyword>
<dbReference type="NCBIfam" id="NF003356">
    <property type="entry name" value="PRK04405.1"/>
    <property type="match status" value="1"/>
</dbReference>
<keyword evidence="5 11" id="KW-0732">Signal</keyword>